<evidence type="ECO:0000313" key="2">
    <source>
        <dbReference type="Proteomes" id="UP000589292"/>
    </source>
</evidence>
<dbReference type="Proteomes" id="UP000589292">
    <property type="component" value="Unassembled WGS sequence"/>
</dbReference>
<dbReference type="GO" id="GO:0032259">
    <property type="term" value="P:methylation"/>
    <property type="evidence" value="ECO:0007669"/>
    <property type="project" value="UniProtKB-KW"/>
</dbReference>
<dbReference type="GO" id="GO:0008168">
    <property type="term" value="F:methyltransferase activity"/>
    <property type="evidence" value="ECO:0007669"/>
    <property type="project" value="UniProtKB-KW"/>
</dbReference>
<dbReference type="AlphaFoldDB" id="A0A7V8U8J6"/>
<sequence length="183" mass="19817">MTMREFLRSPSGVGSAFPASAALVRAALDPVDFSAARLVVEFGPGEGPFTRELLRRMPAGSTLLTIDTSHRFTRYLQESLPDPRLHAVTGSAASLNVILRRLGLGPVDRIVTGIPFSTIAPDLGARILDSSVEALGEQGQIIAYQMRDAVAPLLAARFAEVRTARIWRNMPPCRIYWASGRSG</sequence>
<name>A0A7V8U8J6_9SPHN</name>
<keyword evidence="2" id="KW-1185">Reference proteome</keyword>
<evidence type="ECO:0000313" key="1">
    <source>
        <dbReference type="EMBL" id="MBA1374512.1"/>
    </source>
</evidence>
<dbReference type="EMBL" id="VDES01000002">
    <property type="protein sequence ID" value="MBA1374512.1"/>
    <property type="molecule type" value="Genomic_DNA"/>
</dbReference>
<reference evidence="1 2" key="1">
    <citation type="journal article" date="1994" name="Int. J. Syst. Bacteriol.">
        <title>Phylogenetic positions of novel aerobic, bacteriochlorophyll a-containing bacteria and description of Roseococcus thiosulfatophilus gen. nov., sp. nov., Erythromicrobium ramosum gen. nov., sp. nov., and Erythrobacter litoralis sp. nov.</title>
        <authorList>
            <person name="Yurkov V."/>
            <person name="Stackebrandt E."/>
            <person name="Holmes A."/>
            <person name="Fuerst J.A."/>
            <person name="Hugenholtz P."/>
            <person name="Golecki J."/>
            <person name="Gad'on N."/>
            <person name="Gorlenko V.M."/>
            <person name="Kompantseva E.I."/>
            <person name="Drews G."/>
        </authorList>
    </citation>
    <scope>NUCLEOTIDE SEQUENCE [LARGE SCALE GENOMIC DNA]</scope>
    <source>
        <strain evidence="1 2">KR-99</strain>
    </source>
</reference>
<organism evidence="1 2">
    <name type="scientific">Sphingomonas ursincola</name>
    <dbReference type="NCBI Taxonomy" id="56361"/>
    <lineage>
        <taxon>Bacteria</taxon>
        <taxon>Pseudomonadati</taxon>
        <taxon>Pseudomonadota</taxon>
        <taxon>Alphaproteobacteria</taxon>
        <taxon>Sphingomonadales</taxon>
        <taxon>Sphingomonadaceae</taxon>
        <taxon>Sphingomonas</taxon>
    </lineage>
</organism>
<accession>A0A7V8U8J6</accession>
<dbReference type="Gene3D" id="3.40.50.150">
    <property type="entry name" value="Vaccinia Virus protein VP39"/>
    <property type="match status" value="1"/>
</dbReference>
<protein>
    <submittedName>
        <fullName evidence="1">Methyltransferase</fullName>
    </submittedName>
</protein>
<proteinExistence type="predicted"/>
<dbReference type="InterPro" id="IPR029063">
    <property type="entry name" value="SAM-dependent_MTases_sf"/>
</dbReference>
<keyword evidence="1" id="KW-0489">Methyltransferase</keyword>
<comment type="caution">
    <text evidence="1">The sequence shown here is derived from an EMBL/GenBank/DDBJ whole genome shotgun (WGS) entry which is preliminary data.</text>
</comment>
<keyword evidence="1" id="KW-0808">Transferase</keyword>
<dbReference type="SUPFAM" id="SSF53335">
    <property type="entry name" value="S-adenosyl-L-methionine-dependent methyltransferases"/>
    <property type="match status" value="1"/>
</dbReference>
<gene>
    <name evidence="1" type="ORF">FG486_09190</name>
</gene>